<name>A0A8B8AMR4_CRAVI</name>
<dbReference type="RefSeq" id="XP_022291378.1">
    <property type="nucleotide sequence ID" value="XM_022435670.1"/>
</dbReference>
<dbReference type="CDD" id="cd04301">
    <property type="entry name" value="NAT_SF"/>
    <property type="match status" value="1"/>
</dbReference>
<dbReference type="InterPro" id="IPR000182">
    <property type="entry name" value="GNAT_dom"/>
</dbReference>
<dbReference type="Proteomes" id="UP000694844">
    <property type="component" value="Chromosome 7"/>
</dbReference>
<dbReference type="OrthoDB" id="6283299at2759"/>
<evidence type="ECO:0000313" key="5">
    <source>
        <dbReference type="RefSeq" id="XP_022291376.1"/>
    </source>
</evidence>
<protein>
    <submittedName>
        <fullName evidence="5 6">Uncharacterized protein LOC111102801</fullName>
    </submittedName>
</protein>
<accession>A0A8B8AMR4</accession>
<feature type="domain" description="N-acetyltransferase" evidence="3">
    <location>
        <begin position="31"/>
        <end position="231"/>
    </location>
</feature>
<dbReference type="AlphaFoldDB" id="A0A8B8AMR4"/>
<evidence type="ECO:0000313" key="7">
    <source>
        <dbReference type="RefSeq" id="XP_022291378.1"/>
    </source>
</evidence>
<dbReference type="RefSeq" id="XP_022291376.1">
    <property type="nucleotide sequence ID" value="XM_022435668.1"/>
</dbReference>
<dbReference type="RefSeq" id="XP_022291381.1">
    <property type="nucleotide sequence ID" value="XM_022435673.1"/>
</dbReference>
<dbReference type="SUPFAM" id="SSF55729">
    <property type="entry name" value="Acyl-CoA N-acyltransferases (Nat)"/>
    <property type="match status" value="1"/>
</dbReference>
<gene>
    <name evidence="5 6 7 8 9" type="primary">LOC111102801</name>
</gene>
<evidence type="ECO:0000313" key="6">
    <source>
        <dbReference type="RefSeq" id="XP_022291377.1"/>
    </source>
</evidence>
<keyword evidence="2" id="KW-0012">Acyltransferase</keyword>
<dbReference type="InterPro" id="IPR050680">
    <property type="entry name" value="YpeA/RimI_acetyltransf"/>
</dbReference>
<evidence type="ECO:0000313" key="9">
    <source>
        <dbReference type="RefSeq" id="XP_022291381.1"/>
    </source>
</evidence>
<dbReference type="Pfam" id="PF00583">
    <property type="entry name" value="Acetyltransf_1"/>
    <property type="match status" value="1"/>
</dbReference>
<proteinExistence type="predicted"/>
<dbReference type="RefSeq" id="XP_022291379.1">
    <property type="nucleotide sequence ID" value="XM_022435671.1"/>
</dbReference>
<dbReference type="PANTHER" id="PTHR43420">
    <property type="entry name" value="ACETYLTRANSFERASE"/>
    <property type="match status" value="1"/>
</dbReference>
<evidence type="ECO:0000313" key="8">
    <source>
        <dbReference type="RefSeq" id="XP_022291379.1"/>
    </source>
</evidence>
<evidence type="ECO:0000313" key="4">
    <source>
        <dbReference type="Proteomes" id="UP000694844"/>
    </source>
</evidence>
<evidence type="ECO:0000259" key="3">
    <source>
        <dbReference type="PROSITE" id="PS51186"/>
    </source>
</evidence>
<evidence type="ECO:0000256" key="1">
    <source>
        <dbReference type="ARBA" id="ARBA00022679"/>
    </source>
</evidence>
<dbReference type="RefSeq" id="XP_022291377.1">
    <property type="nucleotide sequence ID" value="XM_022435669.1"/>
</dbReference>
<sequence length="231" mass="26087">MDYTSVTTQQPLSFEDLNRPPQPVLPAISPVVIRNATASPEDRKFLGEVVVMGFERKFAHATSQSKLPVMKTYYEKHTSGRPPLFYERYFIAEYNGERAGACCLRYQGDDALFPERDEDLPNFGCCDLFGLCLMDLATKTDIPAGKAYVDHICVLSKFRGKGIGKTLLDMTDMDATKRGCKSIFLWVSTSNPAQHLYERQGYVTKETTSPFSCCMYCMIGEKEFALMEKDL</sequence>
<keyword evidence="1" id="KW-0808">Transferase</keyword>
<keyword evidence="4" id="KW-1185">Reference proteome</keyword>
<dbReference type="KEGG" id="cvn:111102801"/>
<dbReference type="InterPro" id="IPR016181">
    <property type="entry name" value="Acyl_CoA_acyltransferase"/>
</dbReference>
<reference evidence="5 6" key="1">
    <citation type="submission" date="2025-04" db="UniProtKB">
        <authorList>
            <consortium name="RefSeq"/>
        </authorList>
    </citation>
    <scope>IDENTIFICATION</scope>
    <source>
        <tissue evidence="5 6">Whole sample</tissue>
    </source>
</reference>
<organism evidence="4 8">
    <name type="scientific">Crassostrea virginica</name>
    <name type="common">Eastern oyster</name>
    <dbReference type="NCBI Taxonomy" id="6565"/>
    <lineage>
        <taxon>Eukaryota</taxon>
        <taxon>Metazoa</taxon>
        <taxon>Spiralia</taxon>
        <taxon>Lophotrochozoa</taxon>
        <taxon>Mollusca</taxon>
        <taxon>Bivalvia</taxon>
        <taxon>Autobranchia</taxon>
        <taxon>Pteriomorphia</taxon>
        <taxon>Ostreida</taxon>
        <taxon>Ostreoidea</taxon>
        <taxon>Ostreidae</taxon>
        <taxon>Crassostrea</taxon>
    </lineage>
</organism>
<evidence type="ECO:0000256" key="2">
    <source>
        <dbReference type="ARBA" id="ARBA00023315"/>
    </source>
</evidence>
<dbReference type="PANTHER" id="PTHR43420:SF47">
    <property type="entry name" value="N-ACETYLTRANSFERASE DOMAIN-CONTAINING PROTEIN"/>
    <property type="match status" value="1"/>
</dbReference>
<dbReference type="Gene3D" id="3.40.630.30">
    <property type="match status" value="1"/>
</dbReference>
<dbReference type="GeneID" id="111102801"/>
<dbReference type="GO" id="GO:0016747">
    <property type="term" value="F:acyltransferase activity, transferring groups other than amino-acyl groups"/>
    <property type="evidence" value="ECO:0007669"/>
    <property type="project" value="InterPro"/>
</dbReference>
<dbReference type="PROSITE" id="PS51186">
    <property type="entry name" value="GNAT"/>
    <property type="match status" value="1"/>
</dbReference>